<dbReference type="InterPro" id="IPR045229">
    <property type="entry name" value="TPP_enz"/>
</dbReference>
<dbReference type="RefSeq" id="WP_008843743.1">
    <property type="nucleotide sequence ID" value="NZ_BAEN01000025.1"/>
</dbReference>
<dbReference type="PANTHER" id="PTHR18968">
    <property type="entry name" value="THIAMINE PYROPHOSPHATE ENZYMES"/>
    <property type="match status" value="1"/>
</dbReference>
<comment type="caution">
    <text evidence="7">The sequence shown here is derived from an EMBL/GenBank/DDBJ whole genome shotgun (WGS) entry which is preliminary data.</text>
</comment>
<feature type="domain" description="Thiamine pyrophosphate enzyme N-terminal TPP-binding" evidence="6">
    <location>
        <begin position="46"/>
        <end position="130"/>
    </location>
</feature>
<dbReference type="SUPFAM" id="SSF52467">
    <property type="entry name" value="DHS-like NAD/FAD-binding domain"/>
    <property type="match status" value="1"/>
</dbReference>
<dbReference type="InterPro" id="IPR029061">
    <property type="entry name" value="THDP-binding"/>
</dbReference>
<feature type="domain" description="Thiamine pyrophosphate enzyme central" evidence="4">
    <location>
        <begin position="219"/>
        <end position="352"/>
    </location>
</feature>
<evidence type="ECO:0000256" key="3">
    <source>
        <dbReference type="RuleBase" id="RU362132"/>
    </source>
</evidence>
<dbReference type="Pfam" id="PF02775">
    <property type="entry name" value="TPP_enzyme_C"/>
    <property type="match status" value="1"/>
</dbReference>
<dbReference type="Pfam" id="PF00205">
    <property type="entry name" value="TPP_enzyme_M"/>
    <property type="match status" value="1"/>
</dbReference>
<reference evidence="7 8" key="1">
    <citation type="journal article" date="2017" name="Antonie Van Leeuwenhoek">
        <title>Rhizobium rhizosphaerae sp. nov., a novel species isolated from rice rhizosphere.</title>
        <authorList>
            <person name="Zhao J.J."/>
            <person name="Zhang J."/>
            <person name="Zhang R.J."/>
            <person name="Zhang C.W."/>
            <person name="Yin H.Q."/>
            <person name="Zhang X.X."/>
        </authorList>
    </citation>
    <scope>NUCLEOTIDE SEQUENCE [LARGE SCALE GENOMIC DNA]</scope>
    <source>
        <strain evidence="7 8">E3</strain>
    </source>
</reference>
<organism evidence="7 8">
    <name type="scientific">Aliiglaciecola lipolytica E3</name>
    <dbReference type="NCBI Taxonomy" id="1127673"/>
    <lineage>
        <taxon>Bacteria</taxon>
        <taxon>Pseudomonadati</taxon>
        <taxon>Pseudomonadota</taxon>
        <taxon>Gammaproteobacteria</taxon>
        <taxon>Alteromonadales</taxon>
        <taxon>Alteromonadaceae</taxon>
        <taxon>Aliiglaciecola</taxon>
    </lineage>
</organism>
<evidence type="ECO:0000256" key="1">
    <source>
        <dbReference type="ARBA" id="ARBA00007812"/>
    </source>
</evidence>
<dbReference type="OrthoDB" id="3194735at2"/>
<dbReference type="EC" id="3.7.1.-" evidence="7"/>
<dbReference type="GO" id="GO:0000287">
    <property type="term" value="F:magnesium ion binding"/>
    <property type="evidence" value="ECO:0007669"/>
    <property type="project" value="InterPro"/>
</dbReference>
<name>K6XQG8_9ALTE</name>
<dbReference type="InterPro" id="IPR029035">
    <property type="entry name" value="DHS-like_NAD/FAD-binding_dom"/>
</dbReference>
<dbReference type="GO" id="GO:0003984">
    <property type="term" value="F:acetolactate synthase activity"/>
    <property type="evidence" value="ECO:0007669"/>
    <property type="project" value="TreeGrafter"/>
</dbReference>
<dbReference type="InterPro" id="IPR012000">
    <property type="entry name" value="Thiamin_PyroP_enz_cen_dom"/>
</dbReference>
<dbReference type="GO" id="GO:0016823">
    <property type="term" value="F:hydrolase activity, acting on acid carbon-carbon bonds, in ketonic substances"/>
    <property type="evidence" value="ECO:0007669"/>
    <property type="project" value="InterPro"/>
</dbReference>
<dbReference type="EMBL" id="BAEN01000025">
    <property type="protein sequence ID" value="GAC13926.1"/>
    <property type="molecule type" value="Genomic_DNA"/>
</dbReference>
<dbReference type="STRING" id="1127673.GLIP_1285"/>
<dbReference type="Gene3D" id="3.40.50.1220">
    <property type="entry name" value="TPP-binding domain"/>
    <property type="match status" value="1"/>
</dbReference>
<evidence type="ECO:0000259" key="4">
    <source>
        <dbReference type="Pfam" id="PF00205"/>
    </source>
</evidence>
<dbReference type="PROSITE" id="PS00187">
    <property type="entry name" value="TPP_ENZYMES"/>
    <property type="match status" value="1"/>
</dbReference>
<dbReference type="NCBIfam" id="TIGR04377">
    <property type="entry name" value="myo_inos_iolD"/>
    <property type="match status" value="1"/>
</dbReference>
<gene>
    <name evidence="7" type="primary">iolD</name>
    <name evidence="7" type="ORF">GLIP_1285</name>
</gene>
<dbReference type="SUPFAM" id="SSF52518">
    <property type="entry name" value="Thiamin diphosphate-binding fold (THDP-binding)"/>
    <property type="match status" value="2"/>
</dbReference>
<evidence type="ECO:0000259" key="6">
    <source>
        <dbReference type="Pfam" id="PF02776"/>
    </source>
</evidence>
<dbReference type="InterPro" id="IPR000399">
    <property type="entry name" value="TPP-bd_CS"/>
</dbReference>
<dbReference type="GO" id="GO:0019310">
    <property type="term" value="P:inositol catabolic process"/>
    <property type="evidence" value="ECO:0007669"/>
    <property type="project" value="InterPro"/>
</dbReference>
<dbReference type="Gene3D" id="3.40.50.970">
    <property type="match status" value="2"/>
</dbReference>
<evidence type="ECO:0000256" key="2">
    <source>
        <dbReference type="ARBA" id="ARBA00023052"/>
    </source>
</evidence>
<dbReference type="Pfam" id="PF02776">
    <property type="entry name" value="TPP_enzyme_N"/>
    <property type="match status" value="1"/>
</dbReference>
<dbReference type="InterPro" id="IPR030817">
    <property type="entry name" value="Myo_inos_IolD"/>
</dbReference>
<accession>K6XQG8</accession>
<proteinExistence type="inferred from homology"/>
<sequence length="616" mass="66939">MSTLRLTASQAMFRYLSQQYLETDGKIEAIFAGAFAIFGHGNVSGIGEALYQQGATFPTYRAHNEQGMAHSAIAFAKQHKRRKMMVCTTSIGPGAANMVTAAGLAHANRLPVLFVPGDNFANRRPDPVLQQIECFADPTISVNDCFKPVSRYFDRISRPEQLINSLPMAMRTLLDPVDCGPVTLAFPQDVQSEAFDYPSSFFDKQIHRIRRPGIDPAELAKVVELLQQASRPLIIAGGGVQYSLATQVLSDFAQRHHIPVAETQAGKGSLHWQHPMAVGAIGVTGTTAANALAAEADVIIAIGSRLQDFTTESRTLFNRPDVRLIQINVGHFDATKHGAMALQTDAVLAIQAVDNALTQNWQSSPAWLTKIAELNQQWHNIYQDATEASDAQLPSDAQVLGAIKRQSAASDVVVCAAGGLPGELHKLWRCDDISSYHVEYGFSCMGYEIAGGLGVKMANPERDVIVVVGDGSYMMMNSELATSVMMGCKIIVVVLDNRGFGCINRLQMATGNAPFNNLLENCYSNNKPAPKLDFAAHARAMGAQAESVTGITHLEQALIRAKAADTSYLIAIDTDPYITTDNGESWWDVAIPEVSNSDKVNDAQQQYQAAKHKQPY</sequence>
<dbReference type="CDD" id="cd07035">
    <property type="entry name" value="TPP_PYR_POX_like"/>
    <property type="match status" value="1"/>
</dbReference>
<evidence type="ECO:0000313" key="8">
    <source>
        <dbReference type="Proteomes" id="UP000006334"/>
    </source>
</evidence>
<dbReference type="GO" id="GO:0009099">
    <property type="term" value="P:L-valine biosynthetic process"/>
    <property type="evidence" value="ECO:0007669"/>
    <property type="project" value="TreeGrafter"/>
</dbReference>
<dbReference type="GO" id="GO:0009097">
    <property type="term" value="P:isoleucine biosynthetic process"/>
    <property type="evidence" value="ECO:0007669"/>
    <property type="project" value="TreeGrafter"/>
</dbReference>
<dbReference type="InterPro" id="IPR012001">
    <property type="entry name" value="Thiamin_PyroP_enz_TPP-bd_dom"/>
</dbReference>
<feature type="domain" description="Thiamine pyrophosphate enzyme TPP-binding" evidence="5">
    <location>
        <begin position="418"/>
        <end position="571"/>
    </location>
</feature>
<dbReference type="InterPro" id="IPR011766">
    <property type="entry name" value="TPP_enzyme_TPP-bd"/>
</dbReference>
<keyword evidence="8" id="KW-1185">Reference proteome</keyword>
<comment type="similarity">
    <text evidence="1 3">Belongs to the TPP enzyme family.</text>
</comment>
<dbReference type="Proteomes" id="UP000006334">
    <property type="component" value="Unassembled WGS sequence"/>
</dbReference>
<dbReference type="CDD" id="cd02003">
    <property type="entry name" value="TPP_IolD"/>
    <property type="match status" value="1"/>
</dbReference>
<dbReference type="PANTHER" id="PTHR18968:SF9">
    <property type="entry name" value="3D-(3,5_4)-TRIHYDROXYCYCLOHEXANE-1,2-DIONE HYDROLASE"/>
    <property type="match status" value="1"/>
</dbReference>
<evidence type="ECO:0000259" key="5">
    <source>
        <dbReference type="Pfam" id="PF02775"/>
    </source>
</evidence>
<dbReference type="AlphaFoldDB" id="K6XQG8"/>
<dbReference type="GO" id="GO:0030976">
    <property type="term" value="F:thiamine pyrophosphate binding"/>
    <property type="evidence" value="ECO:0007669"/>
    <property type="project" value="InterPro"/>
</dbReference>
<dbReference type="eggNOG" id="COG3962">
    <property type="taxonomic scope" value="Bacteria"/>
</dbReference>
<evidence type="ECO:0000313" key="7">
    <source>
        <dbReference type="EMBL" id="GAC13926.1"/>
    </source>
</evidence>
<dbReference type="GO" id="GO:0005948">
    <property type="term" value="C:acetolactate synthase complex"/>
    <property type="evidence" value="ECO:0007669"/>
    <property type="project" value="TreeGrafter"/>
</dbReference>
<keyword evidence="7" id="KW-0378">Hydrolase</keyword>
<protein>
    <submittedName>
        <fullName evidence="7">3D-(3,5/4)-trihydroxycyclohexane-1,2-dione hydrolase</fullName>
        <ecNumber evidence="7">3.7.1.-</ecNumber>
    </submittedName>
</protein>
<keyword evidence="2 3" id="KW-0786">Thiamine pyrophosphate</keyword>
<dbReference type="GO" id="GO:0050660">
    <property type="term" value="F:flavin adenine dinucleotide binding"/>
    <property type="evidence" value="ECO:0007669"/>
    <property type="project" value="TreeGrafter"/>
</dbReference>